<dbReference type="RefSeq" id="WP_118893641.1">
    <property type="nucleotide sequence ID" value="NZ_CP019290.1"/>
</dbReference>
<evidence type="ECO:0000313" key="2">
    <source>
        <dbReference type="Proteomes" id="UP000263418"/>
    </source>
</evidence>
<dbReference type="EMBL" id="CP019290">
    <property type="protein sequence ID" value="AXX59689.1"/>
    <property type="molecule type" value="Genomic_DNA"/>
</dbReference>
<dbReference type="Proteomes" id="UP000263418">
    <property type="component" value="Chromosome 1"/>
</dbReference>
<evidence type="ECO:0000313" key="1">
    <source>
        <dbReference type="EMBL" id="AXX59689.1"/>
    </source>
</evidence>
<name>A0AAN1PNW4_VIBVL</name>
<accession>A0AAN1PNW4</accession>
<gene>
    <name evidence="1" type="ORF">FORC53_1350</name>
</gene>
<sequence>MDKIYNELFSQSFPSDEQLVEFALKRHGYCMDNGYYGVTYPDDLDEYGREVEGQSIPEGMLRINYWDGLEKERIVSEQDYLSALRGYLLRKGNKDLARRLAAA</sequence>
<proteinExistence type="predicted"/>
<protein>
    <submittedName>
        <fullName evidence="1">Uncharacterized protein</fullName>
    </submittedName>
</protein>
<reference evidence="1 2" key="1">
    <citation type="submission" date="2017-01" db="EMBL/GenBank/DDBJ databases">
        <title>Complete Genome Sequence of Vibrio vulnificus FORC_053.</title>
        <authorList>
            <consortium name="Food-borne Pathogen Omics Research Center"/>
            <person name="Chung H.Y."/>
            <person name="Na E.J."/>
            <person name="Song J.S."/>
            <person name="Kim H."/>
            <person name="Lee J.-H."/>
            <person name="Ryu S."/>
            <person name="Choi S.H."/>
        </authorList>
    </citation>
    <scope>NUCLEOTIDE SEQUENCE [LARGE SCALE GENOMIC DNA]</scope>
    <source>
        <strain evidence="1 2">FORC_053</strain>
    </source>
</reference>
<dbReference type="AlphaFoldDB" id="A0AAN1PNW4"/>
<organism evidence="1 2">
    <name type="scientific">Vibrio vulnificus</name>
    <dbReference type="NCBI Taxonomy" id="672"/>
    <lineage>
        <taxon>Bacteria</taxon>
        <taxon>Pseudomonadati</taxon>
        <taxon>Pseudomonadota</taxon>
        <taxon>Gammaproteobacteria</taxon>
        <taxon>Vibrionales</taxon>
        <taxon>Vibrionaceae</taxon>
        <taxon>Vibrio</taxon>
    </lineage>
</organism>